<feature type="transmembrane region" description="Helical" evidence="7">
    <location>
        <begin position="328"/>
        <end position="347"/>
    </location>
</feature>
<gene>
    <name evidence="10" type="ORF">MNOR_LOCUS13595</name>
</gene>
<evidence type="ECO:0000259" key="9">
    <source>
        <dbReference type="Pfam" id="PF25987"/>
    </source>
</evidence>
<evidence type="ECO:0000256" key="1">
    <source>
        <dbReference type="ARBA" id="ARBA00004141"/>
    </source>
</evidence>
<feature type="transmembrane region" description="Helical" evidence="7">
    <location>
        <begin position="217"/>
        <end position="240"/>
    </location>
</feature>
<evidence type="ECO:0000256" key="3">
    <source>
        <dbReference type="ARBA" id="ARBA00022692"/>
    </source>
</evidence>
<evidence type="ECO:0000313" key="10">
    <source>
        <dbReference type="EMBL" id="CAL4088609.1"/>
    </source>
</evidence>
<feature type="chain" id="PRO_5043326682" description="Proline-rich transmembrane protein 3/4 domain-containing protein" evidence="8">
    <location>
        <begin position="21"/>
        <end position="934"/>
    </location>
</feature>
<evidence type="ECO:0000256" key="8">
    <source>
        <dbReference type="SAM" id="SignalP"/>
    </source>
</evidence>
<evidence type="ECO:0000256" key="5">
    <source>
        <dbReference type="ARBA" id="ARBA00022989"/>
    </source>
</evidence>
<dbReference type="PANTHER" id="PTHR35578">
    <property type="entry name" value="PROLINE-RICH TRANSMEMBRANE PROTEIN 4-RELATED"/>
    <property type="match status" value="1"/>
</dbReference>
<dbReference type="Pfam" id="PF25987">
    <property type="entry name" value="PRRT3"/>
    <property type="match status" value="1"/>
</dbReference>
<keyword evidence="4 8" id="KW-0732">Signal</keyword>
<dbReference type="InterPro" id="IPR059081">
    <property type="entry name" value="PRRT3-4"/>
</dbReference>
<feature type="transmembrane region" description="Helical" evidence="7">
    <location>
        <begin position="406"/>
        <end position="427"/>
    </location>
</feature>
<evidence type="ECO:0000313" key="11">
    <source>
        <dbReference type="Proteomes" id="UP001497623"/>
    </source>
</evidence>
<comment type="subcellular location">
    <subcellularLocation>
        <location evidence="1">Membrane</location>
        <topology evidence="1">Multi-pass membrane protein</topology>
    </subcellularLocation>
</comment>
<dbReference type="AlphaFoldDB" id="A0AAV2QIY1"/>
<feature type="transmembrane region" description="Helical" evidence="7">
    <location>
        <begin position="367"/>
        <end position="385"/>
    </location>
</feature>
<feature type="signal peptide" evidence="8">
    <location>
        <begin position="1"/>
        <end position="20"/>
    </location>
</feature>
<evidence type="ECO:0000256" key="4">
    <source>
        <dbReference type="ARBA" id="ARBA00022729"/>
    </source>
</evidence>
<keyword evidence="11" id="KW-1185">Reference proteome</keyword>
<keyword evidence="6 7" id="KW-0472">Membrane</keyword>
<reference evidence="10 11" key="1">
    <citation type="submission" date="2024-05" db="EMBL/GenBank/DDBJ databases">
        <authorList>
            <person name="Wallberg A."/>
        </authorList>
    </citation>
    <scope>NUCLEOTIDE SEQUENCE [LARGE SCALE GENOMIC DNA]</scope>
</reference>
<keyword evidence="5 7" id="KW-1133">Transmembrane helix</keyword>
<evidence type="ECO:0000256" key="2">
    <source>
        <dbReference type="ARBA" id="ARBA00022553"/>
    </source>
</evidence>
<proteinExistence type="predicted"/>
<feature type="transmembrane region" description="Helical" evidence="7">
    <location>
        <begin position="252"/>
        <end position="274"/>
    </location>
</feature>
<evidence type="ECO:0000256" key="7">
    <source>
        <dbReference type="SAM" id="Phobius"/>
    </source>
</evidence>
<dbReference type="InterPro" id="IPR052836">
    <property type="entry name" value="PRRT_domain-containing"/>
</dbReference>
<dbReference type="EMBL" id="CAXKWB010007838">
    <property type="protein sequence ID" value="CAL4088609.1"/>
    <property type="molecule type" value="Genomic_DNA"/>
</dbReference>
<keyword evidence="3 7" id="KW-0812">Transmembrane</keyword>
<sequence length="934" mass="104897">MVLFWFILNVLMGHALFVEAQVGLLGVKGHSTDSGDNGPIAFPLLAQLRDHSQQPRQAANTMESEIAAVFRAAAYGSSVTQVPTTTSTTIIKKNMTVNPKKVAVNSSTFEIESNEKDNSGLHMKVGVVDQVKTNRNVSQPANKVNADHENYYISIDNNSVKKSSEDTVKDAYTLSNVLPIPTLPNHDVDISAIEATNLIVIEEFPMSWLKYELGAAWFIHVYVSAGLFALLAAASLCLLSRISYSSMFLPRGLYITLHLFVFISSIIRSIHLFHDPYGSEQRLPLPILKVMEDISWPCLIAAMFINVLGIMQTKHSSGLLRWCTKDSLILYIIVTVHLAGIIITHFTASQLPQNGKVMVTIAKSFTIGWAIIVSLSSFWCAWLLHDNGQQPQTYICCWKISSYLQITSVIAILLSFGQMTLAVLEIYNLINPQSLSINIWVWWACVSLSRGLEILIGICILLMTVLLTPAKKITKNEMYLSTRRMDNIFPIQSEKDIGRYQYHSNRMVSKYNTLGNKNQMGNWNEGVQNSISYNCTRSGLYLSNACCTMPRRLNKINNTKAVETVTSEFQMFLNKEHAQTQMNEQYKSTVLVNGNDFMRYKHKDECKSNSGNSYYQSPLELYKPPKSPQIFTYSKNQHHSQTLPKKYYDYYYSPLAQRNENDCNQTMKTFGVKNRSENGNSNRYCTQNTSDRNCIYNSISSINKHVDSIAESYSYSSTASDSVNFSSNQVSHAQQNAEGSGNNSMCEYSKVAQKGSTECLSTILQASTCSSLSEINADYITDISSSNDVFSQSSFYPLPQQSSKSMTLSLPLASENARCTNSLPFHPNHTHNNMDQKDSTPDSGIVLDYMLSNEEVNYTEPESKKTIEEFSRTSELSFNDAKFKQTKPIVYNLVSKRKCNGGYGYLPLNVDTASSPLSEDTENIYRENSFMQKN</sequence>
<name>A0AAV2QIY1_MEGNR</name>
<keyword evidence="2" id="KW-0597">Phosphoprotein</keyword>
<feature type="transmembrane region" description="Helical" evidence="7">
    <location>
        <begin position="294"/>
        <end position="312"/>
    </location>
</feature>
<comment type="caution">
    <text evidence="10">The sequence shown here is derived from an EMBL/GenBank/DDBJ whole genome shotgun (WGS) entry which is preliminary data.</text>
</comment>
<evidence type="ECO:0000256" key="6">
    <source>
        <dbReference type="ARBA" id="ARBA00023136"/>
    </source>
</evidence>
<feature type="domain" description="Proline-rich transmembrane protein 3/4" evidence="9">
    <location>
        <begin position="209"/>
        <end position="464"/>
    </location>
</feature>
<protein>
    <recommendedName>
        <fullName evidence="9">Proline-rich transmembrane protein 3/4 domain-containing protein</fullName>
    </recommendedName>
</protein>
<dbReference type="PANTHER" id="PTHR35578:SF6">
    <property type="entry name" value="PROLINE-RICH TRANSMEMBRANE PROTEIN 4"/>
    <property type="match status" value="1"/>
</dbReference>
<dbReference type="Proteomes" id="UP001497623">
    <property type="component" value="Unassembled WGS sequence"/>
</dbReference>
<feature type="transmembrane region" description="Helical" evidence="7">
    <location>
        <begin position="439"/>
        <end position="468"/>
    </location>
</feature>
<organism evidence="10 11">
    <name type="scientific">Meganyctiphanes norvegica</name>
    <name type="common">Northern krill</name>
    <name type="synonym">Thysanopoda norvegica</name>
    <dbReference type="NCBI Taxonomy" id="48144"/>
    <lineage>
        <taxon>Eukaryota</taxon>
        <taxon>Metazoa</taxon>
        <taxon>Ecdysozoa</taxon>
        <taxon>Arthropoda</taxon>
        <taxon>Crustacea</taxon>
        <taxon>Multicrustacea</taxon>
        <taxon>Malacostraca</taxon>
        <taxon>Eumalacostraca</taxon>
        <taxon>Eucarida</taxon>
        <taxon>Euphausiacea</taxon>
        <taxon>Euphausiidae</taxon>
        <taxon>Meganyctiphanes</taxon>
    </lineage>
</organism>
<accession>A0AAV2QIY1</accession>